<evidence type="ECO:0000256" key="2">
    <source>
        <dbReference type="ARBA" id="ARBA00022676"/>
    </source>
</evidence>
<dbReference type="EC" id="2.4.2.31" evidence="10"/>
<dbReference type="PANTHER" id="PTHR10339:SF27">
    <property type="entry name" value="NAD(P)(+)--ARGININE ADP-RIBOSYLTRANSFERASE"/>
    <property type="match status" value="1"/>
</dbReference>
<keyword evidence="8" id="KW-1015">Disulfide bond</keyword>
<reference evidence="11 12" key="1">
    <citation type="journal article" date="2021" name="G3 (Bethesda)">
        <title>Improved contiguity of the threespine stickleback genome using long-read sequencing.</title>
        <authorList>
            <person name="Nath S."/>
            <person name="Shaw D.E."/>
            <person name="White M.A."/>
        </authorList>
    </citation>
    <scope>NUCLEOTIDE SEQUENCE [LARGE SCALE GENOMIC DNA]</scope>
    <source>
        <strain evidence="11 12">Lake Benthic</strain>
    </source>
</reference>
<dbReference type="GeneID" id="120830171"/>
<keyword evidence="2 10" id="KW-0328">Glycosyltransferase</keyword>
<keyword evidence="7 10" id="KW-0520">NAD</keyword>
<dbReference type="Proteomes" id="UP000007635">
    <property type="component" value="Chromosome XIII"/>
</dbReference>
<evidence type="ECO:0000256" key="6">
    <source>
        <dbReference type="ARBA" id="ARBA00022857"/>
    </source>
</evidence>
<evidence type="ECO:0000313" key="12">
    <source>
        <dbReference type="Proteomes" id="UP000007635"/>
    </source>
</evidence>
<evidence type="ECO:0000256" key="8">
    <source>
        <dbReference type="ARBA" id="ARBA00023157"/>
    </source>
</evidence>
<comment type="similarity">
    <text evidence="1 10">Belongs to the Arg-specific ADP-ribosyltransferase family.</text>
</comment>
<feature type="chain" id="PRO_5042667828" description="NAD(P)(+)--arginine ADP-ribosyltransferase" evidence="10">
    <location>
        <begin position="24"/>
        <end position="287"/>
    </location>
</feature>
<protein>
    <recommendedName>
        <fullName evidence="10">NAD(P)(+)--arginine ADP-ribosyltransferase</fullName>
        <ecNumber evidence="10">2.4.2.31</ecNumber>
    </recommendedName>
    <alternativeName>
        <fullName evidence="10">Mono(ADP-ribosyl)transferase</fullName>
    </alternativeName>
</protein>
<keyword evidence="6 10" id="KW-0521">NADP</keyword>
<dbReference type="InterPro" id="IPR000768">
    <property type="entry name" value="ART"/>
</dbReference>
<sequence length="287" mass="33178">MRMKMMMAMTVLWVVLLPYGVSGANLMSHAGRKRVAPPPPPPTPPLDMVPDSVDDMYQICTEQMEEEAATYLQNEKNNDESFRKSWKEAEKYEGFKLSKEQVMALYVYTSSKNKIYIPFNEATRTERFKYKTAFNYHALHFYLTTAVQNLRALQNQCYKVRRRTKTYYSDQDVLNKEVRFGSFASSSILSPGPVGHKAFGKKACFEIETCMGADISWFSTFNQREVLIPPYEVFKVTEITKRSEQPDLWCDVVYKLKSLGYQSNLNCALIKKKKRCKFPAVDKSCNV</sequence>
<proteinExistence type="inferred from homology"/>
<evidence type="ECO:0000256" key="3">
    <source>
        <dbReference type="ARBA" id="ARBA00022679"/>
    </source>
</evidence>
<reference evidence="11" key="3">
    <citation type="submission" date="2025-09" db="UniProtKB">
        <authorList>
            <consortium name="Ensembl"/>
        </authorList>
    </citation>
    <scope>IDENTIFICATION</scope>
</reference>
<name>A0AAQ4PAE2_GASAC</name>
<organism evidence="11 12">
    <name type="scientific">Gasterosteus aculeatus aculeatus</name>
    <name type="common">three-spined stickleback</name>
    <dbReference type="NCBI Taxonomy" id="481459"/>
    <lineage>
        <taxon>Eukaryota</taxon>
        <taxon>Metazoa</taxon>
        <taxon>Chordata</taxon>
        <taxon>Craniata</taxon>
        <taxon>Vertebrata</taxon>
        <taxon>Euteleostomi</taxon>
        <taxon>Actinopterygii</taxon>
        <taxon>Neopterygii</taxon>
        <taxon>Teleostei</taxon>
        <taxon>Neoteleostei</taxon>
        <taxon>Acanthomorphata</taxon>
        <taxon>Eupercaria</taxon>
        <taxon>Perciformes</taxon>
        <taxon>Cottioidei</taxon>
        <taxon>Gasterosteales</taxon>
        <taxon>Gasterosteidae</taxon>
        <taxon>Gasterosteus</taxon>
    </lineage>
</organism>
<dbReference type="FunFam" id="3.90.176.10:FF:000001">
    <property type="entry name" value="NAD(P)(+)--arginine ADP-ribosyltransferase"/>
    <property type="match status" value="1"/>
</dbReference>
<dbReference type="SUPFAM" id="SSF56399">
    <property type="entry name" value="ADP-ribosylation"/>
    <property type="match status" value="1"/>
</dbReference>
<dbReference type="PANTHER" id="PTHR10339">
    <property type="entry name" value="ADP-RIBOSYLTRANSFERASE"/>
    <property type="match status" value="1"/>
</dbReference>
<dbReference type="GO" id="GO:0016779">
    <property type="term" value="F:nucleotidyltransferase activity"/>
    <property type="evidence" value="ECO:0007669"/>
    <property type="project" value="UniProtKB-KW"/>
</dbReference>
<dbReference type="AlphaFoldDB" id="A0AAQ4PAE2"/>
<evidence type="ECO:0000313" key="11">
    <source>
        <dbReference type="Ensembl" id="ENSGACP00000035617.1"/>
    </source>
</evidence>
<evidence type="ECO:0000256" key="1">
    <source>
        <dbReference type="ARBA" id="ARBA00009558"/>
    </source>
</evidence>
<evidence type="ECO:0000256" key="10">
    <source>
        <dbReference type="RuleBase" id="RU361228"/>
    </source>
</evidence>
<evidence type="ECO:0000256" key="5">
    <source>
        <dbReference type="ARBA" id="ARBA00022729"/>
    </source>
</evidence>
<keyword evidence="5 10" id="KW-0732">Signal</keyword>
<dbReference type="Pfam" id="PF01129">
    <property type="entry name" value="ART"/>
    <property type="match status" value="1"/>
</dbReference>
<dbReference type="Gene3D" id="3.90.176.10">
    <property type="entry name" value="Toxin ADP-ribosyltransferase, Chain A, domain 1"/>
    <property type="match status" value="1"/>
</dbReference>
<feature type="signal peptide" evidence="10">
    <location>
        <begin position="1"/>
        <end position="23"/>
    </location>
</feature>
<comment type="catalytic activity">
    <reaction evidence="9 10">
        <text>L-arginyl-[protein] + NAD(+) = N(omega)-(ADP-D-ribosyl)-L-arginyl-[protein] + nicotinamide + H(+)</text>
        <dbReference type="Rhea" id="RHEA:19149"/>
        <dbReference type="Rhea" id="RHEA-COMP:10532"/>
        <dbReference type="Rhea" id="RHEA-COMP:15087"/>
        <dbReference type="ChEBI" id="CHEBI:15378"/>
        <dbReference type="ChEBI" id="CHEBI:17154"/>
        <dbReference type="ChEBI" id="CHEBI:29965"/>
        <dbReference type="ChEBI" id="CHEBI:57540"/>
        <dbReference type="ChEBI" id="CHEBI:142554"/>
        <dbReference type="EC" id="2.4.2.31"/>
    </reaction>
</comment>
<reference evidence="11" key="2">
    <citation type="submission" date="2025-08" db="UniProtKB">
        <authorList>
            <consortium name="Ensembl"/>
        </authorList>
    </citation>
    <scope>IDENTIFICATION</scope>
</reference>
<evidence type="ECO:0000256" key="9">
    <source>
        <dbReference type="ARBA" id="ARBA00047597"/>
    </source>
</evidence>
<dbReference type="InterPro" id="IPR050999">
    <property type="entry name" value="ADP-ribosyltransferase_ARG"/>
</dbReference>
<keyword evidence="3 10" id="KW-0808">Transferase</keyword>
<keyword evidence="4" id="KW-0548">Nucleotidyltransferase</keyword>
<accession>A0AAQ4PAE2</accession>
<dbReference type="GO" id="GO:0003950">
    <property type="term" value="F:NAD+ poly-ADP-ribosyltransferase activity"/>
    <property type="evidence" value="ECO:0007669"/>
    <property type="project" value="TreeGrafter"/>
</dbReference>
<dbReference type="GeneTree" id="ENSGT01030000234601"/>
<keyword evidence="12" id="KW-1185">Reference proteome</keyword>
<dbReference type="PRINTS" id="PR00970">
    <property type="entry name" value="RIBTRNSFRASE"/>
</dbReference>
<dbReference type="KEGG" id="gat:120830171"/>
<dbReference type="RefSeq" id="XP_040050610.1">
    <property type="nucleotide sequence ID" value="XM_040194676.1"/>
</dbReference>
<evidence type="ECO:0000256" key="4">
    <source>
        <dbReference type="ARBA" id="ARBA00022695"/>
    </source>
</evidence>
<dbReference type="GO" id="GO:0106274">
    <property type="term" value="F:NAD+-protein-arginine ADP-ribosyltransferase activity"/>
    <property type="evidence" value="ECO:0007669"/>
    <property type="project" value="UniProtKB-EC"/>
</dbReference>
<dbReference type="Ensembl" id="ENSGACT00000066518.1">
    <property type="protein sequence ID" value="ENSGACP00000035617.1"/>
    <property type="gene ID" value="ENSGACG00000024284.1"/>
</dbReference>
<evidence type="ECO:0000256" key="7">
    <source>
        <dbReference type="ARBA" id="ARBA00023027"/>
    </source>
</evidence>
<dbReference type="PROSITE" id="PS51996">
    <property type="entry name" value="TR_MART"/>
    <property type="match status" value="1"/>
</dbReference>